<evidence type="ECO:0000259" key="5">
    <source>
        <dbReference type="PROSITE" id="PS50931"/>
    </source>
</evidence>
<dbReference type="PANTHER" id="PTHR30579:SF7">
    <property type="entry name" value="HTH-TYPE TRANSCRIPTIONAL REGULATOR LRHA-RELATED"/>
    <property type="match status" value="1"/>
</dbReference>
<dbReference type="SUPFAM" id="SSF46785">
    <property type="entry name" value="Winged helix' DNA-binding domain"/>
    <property type="match status" value="1"/>
</dbReference>
<evidence type="ECO:0000313" key="6">
    <source>
        <dbReference type="EMBL" id="MFC3032307.1"/>
    </source>
</evidence>
<dbReference type="InterPro" id="IPR005119">
    <property type="entry name" value="LysR_subst-bd"/>
</dbReference>
<proteinExistence type="inferred from homology"/>
<comment type="caution">
    <text evidence="6">The sequence shown here is derived from an EMBL/GenBank/DDBJ whole genome shotgun (WGS) entry which is preliminary data.</text>
</comment>
<name>A0ABV7CI75_9GAMM</name>
<dbReference type="InterPro" id="IPR036390">
    <property type="entry name" value="WH_DNA-bd_sf"/>
</dbReference>
<keyword evidence="2" id="KW-0805">Transcription regulation</keyword>
<dbReference type="EMBL" id="JBHRSD010000011">
    <property type="protein sequence ID" value="MFC3032307.1"/>
    <property type="molecule type" value="Genomic_DNA"/>
</dbReference>
<dbReference type="Gene3D" id="3.40.190.10">
    <property type="entry name" value="Periplasmic binding protein-like II"/>
    <property type="match status" value="2"/>
</dbReference>
<evidence type="ECO:0000256" key="2">
    <source>
        <dbReference type="ARBA" id="ARBA00023015"/>
    </source>
</evidence>
<dbReference type="PANTHER" id="PTHR30579">
    <property type="entry name" value="TRANSCRIPTIONAL REGULATOR"/>
    <property type="match status" value="1"/>
</dbReference>
<keyword evidence="4" id="KW-0804">Transcription</keyword>
<evidence type="ECO:0000256" key="1">
    <source>
        <dbReference type="ARBA" id="ARBA00009437"/>
    </source>
</evidence>
<dbReference type="Gene3D" id="1.10.10.10">
    <property type="entry name" value="Winged helix-like DNA-binding domain superfamily/Winged helix DNA-binding domain"/>
    <property type="match status" value="1"/>
</dbReference>
<dbReference type="Proteomes" id="UP001595453">
    <property type="component" value="Unassembled WGS sequence"/>
</dbReference>
<comment type="similarity">
    <text evidence="1">Belongs to the LysR transcriptional regulatory family.</text>
</comment>
<gene>
    <name evidence="6" type="ORF">ACFOEE_07240</name>
</gene>
<sequence>MDIEALRSLLAFVETGSFTRAAKQAHRTQAAISMQMKKLEEELGKPLFVKYGRNLLLTAEGQQLARYARQLVNLHDETIYEVKRQSTVLKVRLGCPDDYVDCVLPRLSDALEQLYDEVDLRLFCAPSYRLRIMLDAGHLDAAVVSRVPASEEGFLLQTGNGIWVGAKGTQLHHANCLPITLFEQDCKFNQAVVEGLIKQGRAFKVMATSSSLAAQRALINANKAIGAMADISLSPNLEPLHDNSLPNLPKVELALAIPNNAKPLISHEQALRLSELYKSDTCTRDGTSPVPLAI</sequence>
<dbReference type="Pfam" id="PF00126">
    <property type="entry name" value="HTH_1"/>
    <property type="match status" value="1"/>
</dbReference>
<evidence type="ECO:0000256" key="3">
    <source>
        <dbReference type="ARBA" id="ARBA00023125"/>
    </source>
</evidence>
<dbReference type="PRINTS" id="PR00039">
    <property type="entry name" value="HTHLYSR"/>
</dbReference>
<dbReference type="PROSITE" id="PS50931">
    <property type="entry name" value="HTH_LYSR"/>
    <property type="match status" value="1"/>
</dbReference>
<evidence type="ECO:0000256" key="4">
    <source>
        <dbReference type="ARBA" id="ARBA00023163"/>
    </source>
</evidence>
<dbReference type="RefSeq" id="WP_377122638.1">
    <property type="nucleotide sequence ID" value="NZ_JBHRSD010000011.1"/>
</dbReference>
<dbReference type="InterPro" id="IPR050176">
    <property type="entry name" value="LTTR"/>
</dbReference>
<accession>A0ABV7CI75</accession>
<feature type="domain" description="HTH lysR-type" evidence="5">
    <location>
        <begin position="1"/>
        <end position="58"/>
    </location>
</feature>
<evidence type="ECO:0000313" key="7">
    <source>
        <dbReference type="Proteomes" id="UP001595453"/>
    </source>
</evidence>
<dbReference type="Pfam" id="PF03466">
    <property type="entry name" value="LysR_substrate"/>
    <property type="match status" value="1"/>
</dbReference>
<keyword evidence="7" id="KW-1185">Reference proteome</keyword>
<keyword evidence="3" id="KW-0238">DNA-binding</keyword>
<dbReference type="SUPFAM" id="SSF53850">
    <property type="entry name" value="Periplasmic binding protein-like II"/>
    <property type="match status" value="1"/>
</dbReference>
<dbReference type="InterPro" id="IPR036388">
    <property type="entry name" value="WH-like_DNA-bd_sf"/>
</dbReference>
<dbReference type="InterPro" id="IPR000847">
    <property type="entry name" value="LysR_HTH_N"/>
</dbReference>
<protein>
    <submittedName>
        <fullName evidence="6">LysR family transcriptional regulator</fullName>
    </submittedName>
</protein>
<organism evidence="6 7">
    <name type="scientific">Pseudoalteromonas fenneropenaei</name>
    <dbReference type="NCBI Taxonomy" id="1737459"/>
    <lineage>
        <taxon>Bacteria</taxon>
        <taxon>Pseudomonadati</taxon>
        <taxon>Pseudomonadota</taxon>
        <taxon>Gammaproteobacteria</taxon>
        <taxon>Alteromonadales</taxon>
        <taxon>Pseudoalteromonadaceae</taxon>
        <taxon>Pseudoalteromonas</taxon>
    </lineage>
</organism>
<reference evidence="7" key="1">
    <citation type="journal article" date="2019" name="Int. J. Syst. Evol. Microbiol.">
        <title>The Global Catalogue of Microorganisms (GCM) 10K type strain sequencing project: providing services to taxonomists for standard genome sequencing and annotation.</title>
        <authorList>
            <consortium name="The Broad Institute Genomics Platform"/>
            <consortium name="The Broad Institute Genome Sequencing Center for Infectious Disease"/>
            <person name="Wu L."/>
            <person name="Ma J."/>
        </authorList>
    </citation>
    <scope>NUCLEOTIDE SEQUENCE [LARGE SCALE GENOMIC DNA]</scope>
    <source>
        <strain evidence="7">KCTC 42730</strain>
    </source>
</reference>